<name>A0A941J338_9BACI</name>
<gene>
    <name evidence="1" type="ORF">KEH51_18630</name>
</gene>
<organism evidence="1 2">
    <name type="scientific">Peribacillus frigoritolerans</name>
    <dbReference type="NCBI Taxonomy" id="450367"/>
    <lineage>
        <taxon>Bacteria</taxon>
        <taxon>Bacillati</taxon>
        <taxon>Bacillota</taxon>
        <taxon>Bacilli</taxon>
        <taxon>Bacillales</taxon>
        <taxon>Bacillaceae</taxon>
        <taxon>Peribacillus</taxon>
    </lineage>
</organism>
<reference evidence="1" key="1">
    <citation type="submission" date="2021-04" db="EMBL/GenBank/DDBJ databases">
        <title>Whole genome sequencing of Enterococci isolates from hospitalized patients.</title>
        <authorList>
            <person name="Ogoti B.M."/>
            <person name="Onyambu F.G."/>
        </authorList>
    </citation>
    <scope>NUCLEOTIDE SEQUENCE</scope>
    <source>
        <strain evidence="1">242</strain>
    </source>
</reference>
<dbReference type="EMBL" id="JAGTPW010000035">
    <property type="protein sequence ID" value="MBR8645438.1"/>
    <property type="molecule type" value="Genomic_DNA"/>
</dbReference>
<protein>
    <submittedName>
        <fullName evidence="1">Uncharacterized protein</fullName>
    </submittedName>
</protein>
<dbReference type="AlphaFoldDB" id="A0A941J338"/>
<evidence type="ECO:0000313" key="2">
    <source>
        <dbReference type="Proteomes" id="UP000680045"/>
    </source>
</evidence>
<sequence length="60" mass="6954">MSITEQLSAGRAEKIFHIYDSISGKDIIRFHVRQENPHWKDIGSIFTIILIMIHLPPIII</sequence>
<dbReference type="Pfam" id="PF14005">
    <property type="entry name" value="YpjP"/>
    <property type="match status" value="1"/>
</dbReference>
<comment type="caution">
    <text evidence="1">The sequence shown here is derived from an EMBL/GenBank/DDBJ whole genome shotgun (WGS) entry which is preliminary data.</text>
</comment>
<accession>A0A941J338</accession>
<evidence type="ECO:0000313" key="1">
    <source>
        <dbReference type="EMBL" id="MBR8645438.1"/>
    </source>
</evidence>
<proteinExistence type="predicted"/>
<dbReference type="Proteomes" id="UP000680045">
    <property type="component" value="Unassembled WGS sequence"/>
</dbReference>
<dbReference type="InterPro" id="IPR025616">
    <property type="entry name" value="YpjP"/>
</dbReference>